<keyword evidence="2" id="KW-1185">Reference proteome</keyword>
<dbReference type="OrthoDB" id="9934651at2"/>
<sequence>MKVRITSEYWLEMVSRHGRDFRMIMSTIVAG</sequence>
<gene>
    <name evidence="1" type="ORF">TheveDRAFT_1689</name>
</gene>
<reference evidence="1 2" key="1">
    <citation type="submission" date="2011-10" db="EMBL/GenBank/DDBJ databases">
        <title>The Noncontiguous Finished genome of Thermanaerovibrio velox DSM 12556.</title>
        <authorList>
            <consortium name="US DOE Joint Genome Institute (JGI-PGF)"/>
            <person name="Lucas S."/>
            <person name="Copeland A."/>
            <person name="Lapidus A."/>
            <person name="Glavina del Rio T."/>
            <person name="Dalin E."/>
            <person name="Tice H."/>
            <person name="Bruce D."/>
            <person name="Goodwin L."/>
            <person name="Pitluck S."/>
            <person name="Peters L."/>
            <person name="Mikhailova N."/>
            <person name="Teshima H."/>
            <person name="Kyrpides N."/>
            <person name="Mavromatis K."/>
            <person name="Ivanova N."/>
            <person name="Markowitz V."/>
            <person name="Cheng J.-F."/>
            <person name="Hugenholtz P."/>
            <person name="Woyke T."/>
            <person name="Wu D."/>
            <person name="Spring S."/>
            <person name="Brambilla E.-M."/>
            <person name="Klenk H.-P."/>
            <person name="Eisen J.A."/>
        </authorList>
    </citation>
    <scope>NUCLEOTIDE SEQUENCE [LARGE SCALE GENOMIC DNA]</scope>
    <source>
        <strain evidence="1 2">DSM 12556</strain>
    </source>
</reference>
<dbReference type="STRING" id="926567.TheveDRAFT_1689"/>
<organism evidence="1 2">
    <name type="scientific">Thermanaerovibrio velox DSM 12556</name>
    <dbReference type="NCBI Taxonomy" id="926567"/>
    <lineage>
        <taxon>Bacteria</taxon>
        <taxon>Thermotogati</taxon>
        <taxon>Synergistota</taxon>
        <taxon>Synergistia</taxon>
        <taxon>Synergistales</taxon>
        <taxon>Synergistaceae</taxon>
        <taxon>Thermanaerovibrio</taxon>
    </lineage>
</organism>
<accession>H0UQP3</accession>
<dbReference type="Proteomes" id="UP000005730">
    <property type="component" value="Chromosome"/>
</dbReference>
<dbReference type="EMBL" id="CM001377">
    <property type="protein sequence ID" value="EHM10807.1"/>
    <property type="molecule type" value="Genomic_DNA"/>
</dbReference>
<protein>
    <submittedName>
        <fullName evidence="1">Uncharacterized protein</fullName>
    </submittedName>
</protein>
<dbReference type="AlphaFoldDB" id="H0UQP3"/>
<dbReference type="HOGENOM" id="CLU_220708_0_0_0"/>
<evidence type="ECO:0000313" key="2">
    <source>
        <dbReference type="Proteomes" id="UP000005730"/>
    </source>
</evidence>
<proteinExistence type="predicted"/>
<evidence type="ECO:0000313" key="1">
    <source>
        <dbReference type="EMBL" id="EHM10807.1"/>
    </source>
</evidence>
<name>H0UQP3_9BACT</name>